<keyword evidence="2" id="KW-1003">Cell membrane</keyword>
<feature type="transmembrane region" description="Helical" evidence="6">
    <location>
        <begin position="121"/>
        <end position="145"/>
    </location>
</feature>
<dbReference type="NCBIfam" id="TIGR02737">
    <property type="entry name" value="caa3_CtaG"/>
    <property type="match status" value="1"/>
</dbReference>
<reference evidence="7 8" key="1">
    <citation type="submission" date="2021-01" db="EMBL/GenBank/DDBJ databases">
        <title>Genomic Encyclopedia of Type Strains, Phase IV (KMG-IV): sequencing the most valuable type-strain genomes for metagenomic binning, comparative biology and taxonomic classification.</title>
        <authorList>
            <person name="Goeker M."/>
        </authorList>
    </citation>
    <scope>NUCLEOTIDE SEQUENCE [LARGE SCALE GENOMIC DNA]</scope>
    <source>
        <strain evidence="7 8">DSM 25540</strain>
    </source>
</reference>
<dbReference type="Pfam" id="PF09678">
    <property type="entry name" value="Caa3_CtaG"/>
    <property type="match status" value="1"/>
</dbReference>
<keyword evidence="3 6" id="KW-0812">Transmembrane</keyword>
<organism evidence="7 8">
    <name type="scientific">Geomicrobium sediminis</name>
    <dbReference type="NCBI Taxonomy" id="1347788"/>
    <lineage>
        <taxon>Bacteria</taxon>
        <taxon>Bacillati</taxon>
        <taxon>Bacillota</taxon>
        <taxon>Bacilli</taxon>
        <taxon>Bacillales</taxon>
        <taxon>Geomicrobium</taxon>
    </lineage>
</organism>
<keyword evidence="8" id="KW-1185">Reference proteome</keyword>
<keyword evidence="5 6" id="KW-0472">Membrane</keyword>
<gene>
    <name evidence="7" type="ORF">JOD17_000649</name>
</gene>
<evidence type="ECO:0000256" key="1">
    <source>
        <dbReference type="ARBA" id="ARBA00004651"/>
    </source>
</evidence>
<sequence>MEELFEVLSFRALWTPELIAILTLVAVAYFLITRRFRSRFTTEAKQTPKQDIMFLGGLLSLYLGWGSPLYSIGHMLVSIHMIQMVFAYFFAVPLFILALPKWLLSNVYEWLGKKVKPIRDLMFHPIIGLIFFNALFSIYHIPVVFDFLMLRPGVHSVYEIFMLVASFMMWWHMLAPLPSKQYLHDFRRIIYIFGNGILITPACALIIFSGTALYDTYTDLNYWSQVMAFCIPGGAAVPASMFGGFGFLGGLDAYSDQQLGGVAMKVGQELVYGTTIGFVFKQWLQKESHQEGELTISDIPSHIKTNR</sequence>
<keyword evidence="4 6" id="KW-1133">Transmembrane helix</keyword>
<accession>A0ABS2P8A9</accession>
<protein>
    <submittedName>
        <fullName evidence="7">Membrane protein</fullName>
    </submittedName>
</protein>
<name>A0ABS2P8A9_9BACL</name>
<dbReference type="Proteomes" id="UP000741863">
    <property type="component" value="Unassembled WGS sequence"/>
</dbReference>
<feature type="transmembrane region" description="Helical" evidence="6">
    <location>
        <begin position="12"/>
        <end position="32"/>
    </location>
</feature>
<evidence type="ECO:0000313" key="8">
    <source>
        <dbReference type="Proteomes" id="UP000741863"/>
    </source>
</evidence>
<evidence type="ECO:0000256" key="4">
    <source>
        <dbReference type="ARBA" id="ARBA00022989"/>
    </source>
</evidence>
<feature type="transmembrane region" description="Helical" evidence="6">
    <location>
        <begin position="79"/>
        <end position="100"/>
    </location>
</feature>
<evidence type="ECO:0000313" key="7">
    <source>
        <dbReference type="EMBL" id="MBM7631557.1"/>
    </source>
</evidence>
<dbReference type="InterPro" id="IPR019108">
    <property type="entry name" value="Caa3_assmbl_CtaG-rel"/>
</dbReference>
<evidence type="ECO:0000256" key="5">
    <source>
        <dbReference type="ARBA" id="ARBA00023136"/>
    </source>
</evidence>
<dbReference type="InterPro" id="IPR014108">
    <property type="entry name" value="Caa3-assmbl_CtaG"/>
</dbReference>
<evidence type="ECO:0000256" key="6">
    <source>
        <dbReference type="SAM" id="Phobius"/>
    </source>
</evidence>
<evidence type="ECO:0000256" key="2">
    <source>
        <dbReference type="ARBA" id="ARBA00022475"/>
    </source>
</evidence>
<evidence type="ECO:0000256" key="3">
    <source>
        <dbReference type="ARBA" id="ARBA00022692"/>
    </source>
</evidence>
<feature type="transmembrane region" description="Helical" evidence="6">
    <location>
        <begin position="52"/>
        <end position="73"/>
    </location>
</feature>
<comment type="subcellular location">
    <subcellularLocation>
        <location evidence="1">Cell membrane</location>
        <topology evidence="1">Multi-pass membrane protein</topology>
    </subcellularLocation>
</comment>
<comment type="caution">
    <text evidence="7">The sequence shown here is derived from an EMBL/GenBank/DDBJ whole genome shotgun (WGS) entry which is preliminary data.</text>
</comment>
<dbReference type="EMBL" id="JAFBEC010000002">
    <property type="protein sequence ID" value="MBM7631557.1"/>
    <property type="molecule type" value="Genomic_DNA"/>
</dbReference>
<dbReference type="RefSeq" id="WP_204695676.1">
    <property type="nucleotide sequence ID" value="NZ_JAFBEC010000002.1"/>
</dbReference>
<feature type="transmembrane region" description="Helical" evidence="6">
    <location>
        <begin position="226"/>
        <end position="248"/>
    </location>
</feature>
<feature type="transmembrane region" description="Helical" evidence="6">
    <location>
        <begin position="157"/>
        <end position="177"/>
    </location>
</feature>
<feature type="transmembrane region" description="Helical" evidence="6">
    <location>
        <begin position="189"/>
        <end position="214"/>
    </location>
</feature>
<proteinExistence type="predicted"/>